<keyword evidence="3" id="KW-1185">Reference proteome</keyword>
<feature type="compositionally biased region" description="Basic and acidic residues" evidence="1">
    <location>
        <begin position="247"/>
        <end position="266"/>
    </location>
</feature>
<reference evidence="2 3" key="1">
    <citation type="journal article" date="2017" name="PLoS Biol.">
        <title>The sea cucumber genome provides insights into morphological evolution and visceral regeneration.</title>
        <authorList>
            <person name="Zhang X."/>
            <person name="Sun L."/>
            <person name="Yuan J."/>
            <person name="Sun Y."/>
            <person name="Gao Y."/>
            <person name="Zhang L."/>
            <person name="Li S."/>
            <person name="Dai H."/>
            <person name="Hamel J.F."/>
            <person name="Liu C."/>
            <person name="Yu Y."/>
            <person name="Liu S."/>
            <person name="Lin W."/>
            <person name="Guo K."/>
            <person name="Jin S."/>
            <person name="Xu P."/>
            <person name="Storey K.B."/>
            <person name="Huan P."/>
            <person name="Zhang T."/>
            <person name="Zhou Y."/>
            <person name="Zhang J."/>
            <person name="Lin C."/>
            <person name="Li X."/>
            <person name="Xing L."/>
            <person name="Huo D."/>
            <person name="Sun M."/>
            <person name="Wang L."/>
            <person name="Mercier A."/>
            <person name="Li F."/>
            <person name="Yang H."/>
            <person name="Xiang J."/>
        </authorList>
    </citation>
    <scope>NUCLEOTIDE SEQUENCE [LARGE SCALE GENOMIC DNA]</scope>
    <source>
        <strain evidence="2">Shaxun</strain>
        <tissue evidence="2">Muscle</tissue>
    </source>
</reference>
<dbReference type="EMBL" id="MRZV01001265">
    <property type="protein sequence ID" value="PIK39196.1"/>
    <property type="molecule type" value="Genomic_DNA"/>
</dbReference>
<protein>
    <submittedName>
        <fullName evidence="2">Putative puratrophin-1-like</fullName>
    </submittedName>
</protein>
<feature type="non-terminal residue" evidence="2">
    <location>
        <position position="1"/>
    </location>
</feature>
<feature type="compositionally biased region" description="Basic and acidic residues" evidence="1">
    <location>
        <begin position="336"/>
        <end position="352"/>
    </location>
</feature>
<sequence>VQRWIEGEGERTIQHIARTDVESLSETLNIQRKFERFHFNSMKYIDQGTEVTEELRKYIEENGDSQGLGNKAEVLNMQLTEFKSRLEERRQGIDGCIHIFSELNKAYEWALSGMKMAASFAQDNSLSLDTFKNHKTRLEEILKDYPPFDDGLTESLTNYARDLQQTEFFHQYELVEEKCKETHLMISQQLDAINKSLSMHEPKKTEKPLEAQTDPTLDTGSENNATSTVQDEARSTVQDETILNNEARTEGKTFTKGKEVRDRREITPKTRIDVNMRYPDSLHSNFSIDSGISLTERNQTRLVGDASETASIVPPSCDSNEGSVKQESTELAGEDQGSKVEESTADSHEKDTAGSQVESDSIRLKQPMA</sequence>
<dbReference type="OrthoDB" id="1594986at2759"/>
<feature type="region of interest" description="Disordered" evidence="1">
    <location>
        <begin position="303"/>
        <end position="369"/>
    </location>
</feature>
<dbReference type="AlphaFoldDB" id="A0A2G8JTV1"/>
<feature type="compositionally biased region" description="Polar residues" evidence="1">
    <location>
        <begin position="213"/>
        <end position="246"/>
    </location>
</feature>
<proteinExistence type="predicted"/>
<accession>A0A2G8JTV1</accession>
<dbReference type="PANTHER" id="PTHR45845:SF3">
    <property type="entry name" value="PURATROPHIN-1-LIKE, ISOFORM A"/>
    <property type="match status" value="1"/>
</dbReference>
<gene>
    <name evidence="2" type="ORF">BSL78_23974</name>
</gene>
<dbReference type="Proteomes" id="UP000230750">
    <property type="component" value="Unassembled WGS sequence"/>
</dbReference>
<dbReference type="PANTHER" id="PTHR45845">
    <property type="entry name" value="RHO GUANINE NUCLEOTIDE EXCHANGE FACTOR-RELATED"/>
    <property type="match status" value="1"/>
</dbReference>
<dbReference type="InterPro" id="IPR052231">
    <property type="entry name" value="Rho_GEF_signaling-related"/>
</dbReference>
<feature type="compositionally biased region" description="Basic and acidic residues" evidence="1">
    <location>
        <begin position="200"/>
        <end position="209"/>
    </location>
</feature>
<feature type="region of interest" description="Disordered" evidence="1">
    <location>
        <begin position="200"/>
        <end position="266"/>
    </location>
</feature>
<comment type="caution">
    <text evidence="2">The sequence shown here is derived from an EMBL/GenBank/DDBJ whole genome shotgun (WGS) entry which is preliminary data.</text>
</comment>
<evidence type="ECO:0000313" key="3">
    <source>
        <dbReference type="Proteomes" id="UP000230750"/>
    </source>
</evidence>
<evidence type="ECO:0000256" key="1">
    <source>
        <dbReference type="SAM" id="MobiDB-lite"/>
    </source>
</evidence>
<dbReference type="STRING" id="307972.A0A2G8JTV1"/>
<evidence type="ECO:0000313" key="2">
    <source>
        <dbReference type="EMBL" id="PIK39196.1"/>
    </source>
</evidence>
<feature type="compositionally biased region" description="Polar residues" evidence="1">
    <location>
        <begin position="317"/>
        <end position="326"/>
    </location>
</feature>
<organism evidence="2 3">
    <name type="scientific">Stichopus japonicus</name>
    <name type="common">Sea cucumber</name>
    <dbReference type="NCBI Taxonomy" id="307972"/>
    <lineage>
        <taxon>Eukaryota</taxon>
        <taxon>Metazoa</taxon>
        <taxon>Echinodermata</taxon>
        <taxon>Eleutherozoa</taxon>
        <taxon>Echinozoa</taxon>
        <taxon>Holothuroidea</taxon>
        <taxon>Aspidochirotacea</taxon>
        <taxon>Aspidochirotida</taxon>
        <taxon>Stichopodidae</taxon>
        <taxon>Apostichopus</taxon>
    </lineage>
</organism>
<name>A0A2G8JTV1_STIJA</name>